<protein>
    <submittedName>
        <fullName evidence="1">Uncharacterized protein</fullName>
    </submittedName>
</protein>
<sequence>MVRIRPPPLDCSCLGLDNLAVSQPWCFLRVAWQLGTERVLQLKDFFENVGVHILYCNIGFEFHPIEATHRCTSLIVTEREKYANWYIWTRKRVLLPIECRYSETSNCLNNPAVRFDVRDNHQKSSIVLRAGCERCSHIQSLCRNIMNPRVPLSQFQQNYSSIKLAEDEHFRTKKTSD</sequence>
<keyword evidence="2" id="KW-1185">Reference proteome</keyword>
<name>A0A075A0I6_OPIVI</name>
<dbReference type="GeneID" id="20316305"/>
<evidence type="ECO:0000313" key="1">
    <source>
        <dbReference type="EMBL" id="KER31757.1"/>
    </source>
</evidence>
<gene>
    <name evidence="1" type="ORF">T265_02117</name>
</gene>
<dbReference type="RefSeq" id="XP_009164540.1">
    <property type="nucleotide sequence ID" value="XM_009166276.1"/>
</dbReference>
<accession>A0A075A0I6</accession>
<reference evidence="1 2" key="1">
    <citation type="submission" date="2013-11" db="EMBL/GenBank/DDBJ databases">
        <title>Opisthorchis viverrini - life in the bile duct.</title>
        <authorList>
            <person name="Young N.D."/>
            <person name="Nagarajan N."/>
            <person name="Lin S.J."/>
            <person name="Korhonen P.K."/>
            <person name="Jex A.R."/>
            <person name="Hall R.S."/>
            <person name="Safavi-Hemami H."/>
            <person name="Kaewkong W."/>
            <person name="Bertrand D."/>
            <person name="Gao S."/>
            <person name="Seet Q."/>
            <person name="Wongkham S."/>
            <person name="Teh B.T."/>
            <person name="Wongkham C."/>
            <person name="Intapan P.M."/>
            <person name="Maleewong W."/>
            <person name="Yang X."/>
            <person name="Hu M."/>
            <person name="Wang Z."/>
            <person name="Hofmann A."/>
            <person name="Sternberg P.W."/>
            <person name="Tan P."/>
            <person name="Wang J."/>
            <person name="Gasser R.B."/>
        </authorList>
    </citation>
    <scope>NUCLEOTIDE SEQUENCE [LARGE SCALE GENOMIC DNA]</scope>
</reference>
<dbReference type="AlphaFoldDB" id="A0A075A0I6"/>
<dbReference type="EMBL" id="KL596642">
    <property type="protein sequence ID" value="KER31757.1"/>
    <property type="molecule type" value="Genomic_DNA"/>
</dbReference>
<dbReference type="OrthoDB" id="3945418at2759"/>
<dbReference type="CTD" id="20316305"/>
<dbReference type="Proteomes" id="UP000054324">
    <property type="component" value="Unassembled WGS sequence"/>
</dbReference>
<dbReference type="KEGG" id="ovi:T265_02117"/>
<proteinExistence type="predicted"/>
<organism evidence="1 2">
    <name type="scientific">Opisthorchis viverrini</name>
    <name type="common">Southeast Asian liver fluke</name>
    <dbReference type="NCBI Taxonomy" id="6198"/>
    <lineage>
        <taxon>Eukaryota</taxon>
        <taxon>Metazoa</taxon>
        <taxon>Spiralia</taxon>
        <taxon>Lophotrochozoa</taxon>
        <taxon>Platyhelminthes</taxon>
        <taxon>Trematoda</taxon>
        <taxon>Digenea</taxon>
        <taxon>Opisthorchiida</taxon>
        <taxon>Opisthorchiata</taxon>
        <taxon>Opisthorchiidae</taxon>
        <taxon>Opisthorchis</taxon>
    </lineage>
</organism>
<evidence type="ECO:0000313" key="2">
    <source>
        <dbReference type="Proteomes" id="UP000054324"/>
    </source>
</evidence>